<name>A0AAU2UXK2_9ACTN</name>
<organism evidence="2">
    <name type="scientific">Streptomyces sp. NBC_00003</name>
    <dbReference type="NCBI Taxonomy" id="2903608"/>
    <lineage>
        <taxon>Bacteria</taxon>
        <taxon>Bacillati</taxon>
        <taxon>Actinomycetota</taxon>
        <taxon>Actinomycetes</taxon>
        <taxon>Kitasatosporales</taxon>
        <taxon>Streptomycetaceae</taxon>
        <taxon>Streptomyces</taxon>
    </lineage>
</organism>
<dbReference type="InterPro" id="IPR001509">
    <property type="entry name" value="Epimerase_deHydtase"/>
</dbReference>
<dbReference type="NCBIfam" id="NF008872">
    <property type="entry name" value="PRK11908.1"/>
    <property type="match status" value="1"/>
</dbReference>
<evidence type="ECO:0000259" key="1">
    <source>
        <dbReference type="Pfam" id="PF01370"/>
    </source>
</evidence>
<proteinExistence type="predicted"/>
<gene>
    <name evidence="2" type="ORF">OG549_03940</name>
</gene>
<accession>A0AAU2UXK2</accession>
<dbReference type="InterPro" id="IPR050177">
    <property type="entry name" value="Lipid_A_modif_metabolic_enz"/>
</dbReference>
<protein>
    <submittedName>
        <fullName evidence="2">Bifunctional UDP-4-keto-pentose/UDP-xylose synthase</fullName>
    </submittedName>
</protein>
<dbReference type="SUPFAM" id="SSF51735">
    <property type="entry name" value="NAD(P)-binding Rossmann-fold domains"/>
    <property type="match status" value="1"/>
</dbReference>
<evidence type="ECO:0000313" key="2">
    <source>
        <dbReference type="EMBL" id="WTW59856.1"/>
    </source>
</evidence>
<dbReference type="EMBL" id="CP108318">
    <property type="protein sequence ID" value="WTW59856.1"/>
    <property type="molecule type" value="Genomic_DNA"/>
</dbReference>
<dbReference type="AlphaFoldDB" id="A0AAU2UXK2"/>
<reference evidence="2" key="1">
    <citation type="submission" date="2022-10" db="EMBL/GenBank/DDBJ databases">
        <title>The complete genomes of actinobacterial strains from the NBC collection.</title>
        <authorList>
            <person name="Joergensen T.S."/>
            <person name="Alvarez Arevalo M."/>
            <person name="Sterndorff E.B."/>
            <person name="Faurdal D."/>
            <person name="Vuksanovic O."/>
            <person name="Mourched A.-S."/>
            <person name="Charusanti P."/>
            <person name="Shaw S."/>
            <person name="Blin K."/>
            <person name="Weber T."/>
        </authorList>
    </citation>
    <scope>NUCLEOTIDE SEQUENCE</scope>
    <source>
        <strain evidence="2">NBC_00003</strain>
    </source>
</reference>
<feature type="domain" description="NAD-dependent epimerase/dehydratase" evidence="1">
    <location>
        <begin position="4"/>
        <end position="251"/>
    </location>
</feature>
<dbReference type="Gene3D" id="3.40.50.720">
    <property type="entry name" value="NAD(P)-binding Rossmann-like Domain"/>
    <property type="match status" value="1"/>
</dbReference>
<dbReference type="PANTHER" id="PTHR43245:SF13">
    <property type="entry name" value="UDP-D-APIOSE_UDP-D-XYLOSE SYNTHASE 2"/>
    <property type="match status" value="1"/>
</dbReference>
<dbReference type="Pfam" id="PF01370">
    <property type="entry name" value="Epimerase"/>
    <property type="match status" value="1"/>
</dbReference>
<dbReference type="PANTHER" id="PTHR43245">
    <property type="entry name" value="BIFUNCTIONAL POLYMYXIN RESISTANCE PROTEIN ARNA"/>
    <property type="match status" value="1"/>
</dbReference>
<sequence>MNLLILGAGGFVGHHLTRAVLARTDWQVRALDLHTERLSTVADHPRLHLRTGDVFTHADWIGRQLDWADVCVPLAATATPSSYVNDPLGTFDLDFTHNLDVIRQCAATGTRVVFPSTSEVYGMCEDAEFDEHTSRLVYGPVDRSRWIYAASKQLLDRVIHALGEHEGLRYTLFRPFNWTGPGLDDPHNAAPGSSRVVTQMLGHLIRREPIVLVDGGTQRRCFTHVDDGIDALLRILENPGGVADGQVFNLGHPGNERSIRELADGLIRHLADIPGYEDLAATARMVEQSGHDYYGPGYEDVARRVPAIHHARELLGWAPVLGFDAILKSMVDCIRPASRCVKAEVSGSHTPP</sequence>
<dbReference type="InterPro" id="IPR036291">
    <property type="entry name" value="NAD(P)-bd_dom_sf"/>
</dbReference>